<dbReference type="InterPro" id="IPR014345">
    <property type="entry name" value="XrtA_polysacc_chain"/>
</dbReference>
<feature type="domain" description="Polysaccharide chain length determinant N-terminal" evidence="8">
    <location>
        <begin position="10"/>
        <end position="94"/>
    </location>
</feature>
<dbReference type="Proteomes" id="UP000295399">
    <property type="component" value="Unassembled WGS sequence"/>
</dbReference>
<proteinExistence type="predicted"/>
<name>A0A4R2PCK8_RHOSA</name>
<reference evidence="10 11" key="1">
    <citation type="submission" date="2019-03" db="EMBL/GenBank/DDBJ databases">
        <title>Genomic Encyclopedia of Type Strains, Phase IV (KMG-IV): sequencing the most valuable type-strain genomes for metagenomic binning, comparative biology and taxonomic classification.</title>
        <authorList>
            <person name="Goeker M."/>
        </authorList>
    </citation>
    <scope>NUCLEOTIDE SEQUENCE [LARGE SCALE GENOMIC DNA]</scope>
    <source>
        <strain evidence="10 11">DSM 2132</strain>
    </source>
</reference>
<feature type="transmembrane region" description="Helical" evidence="7">
    <location>
        <begin position="22"/>
        <end position="42"/>
    </location>
</feature>
<dbReference type="Pfam" id="PF02706">
    <property type="entry name" value="Wzz"/>
    <property type="match status" value="1"/>
</dbReference>
<dbReference type="EMBL" id="SLXO01000008">
    <property type="protein sequence ID" value="TCP32913.1"/>
    <property type="molecule type" value="Genomic_DNA"/>
</dbReference>
<feature type="coiled-coil region" evidence="6">
    <location>
        <begin position="325"/>
        <end position="390"/>
    </location>
</feature>
<accession>A0A4R2PCK8</accession>
<feature type="domain" description="Tyrosine-protein kinase G-rich" evidence="9">
    <location>
        <begin position="370"/>
        <end position="446"/>
    </location>
</feature>
<feature type="transmembrane region" description="Helical" evidence="7">
    <location>
        <begin position="494"/>
        <end position="514"/>
    </location>
</feature>
<dbReference type="GO" id="GO:0005886">
    <property type="term" value="C:plasma membrane"/>
    <property type="evidence" value="ECO:0007669"/>
    <property type="project" value="UniProtKB-SubCell"/>
</dbReference>
<evidence type="ECO:0000259" key="8">
    <source>
        <dbReference type="Pfam" id="PF02706"/>
    </source>
</evidence>
<feature type="transmembrane region" description="Helical" evidence="7">
    <location>
        <begin position="428"/>
        <end position="451"/>
    </location>
</feature>
<keyword evidence="2" id="KW-1003">Cell membrane</keyword>
<dbReference type="NCBIfam" id="TIGR03007">
    <property type="entry name" value="pepcterm_ChnLen"/>
    <property type="match status" value="1"/>
</dbReference>
<evidence type="ECO:0000256" key="5">
    <source>
        <dbReference type="ARBA" id="ARBA00023136"/>
    </source>
</evidence>
<comment type="caution">
    <text evidence="10">The sequence shown here is derived from an EMBL/GenBank/DDBJ whole genome shotgun (WGS) entry which is preliminary data.</text>
</comment>
<organism evidence="10 11">
    <name type="scientific">Rhodothalassium salexigens DSM 2132</name>
    <dbReference type="NCBI Taxonomy" id="1188247"/>
    <lineage>
        <taxon>Bacteria</taxon>
        <taxon>Pseudomonadati</taxon>
        <taxon>Pseudomonadota</taxon>
        <taxon>Alphaproteobacteria</taxon>
        <taxon>Rhodothalassiales</taxon>
        <taxon>Rhodothalassiaceae</taxon>
        <taxon>Rhodothalassium</taxon>
    </lineage>
</organism>
<dbReference type="RefSeq" id="WP_165878840.1">
    <property type="nucleotide sequence ID" value="NZ_JACIGF010000008.1"/>
</dbReference>
<protein>
    <submittedName>
        <fullName evidence="10">Polysaccharide chain length determinant protein (PEP-CTERM system associated)</fullName>
    </submittedName>
</protein>
<evidence type="ECO:0000313" key="11">
    <source>
        <dbReference type="Proteomes" id="UP000295399"/>
    </source>
</evidence>
<dbReference type="PANTHER" id="PTHR32309:SF13">
    <property type="entry name" value="FERRIC ENTEROBACTIN TRANSPORT PROTEIN FEPE"/>
    <property type="match status" value="1"/>
</dbReference>
<dbReference type="SUPFAM" id="SSF57997">
    <property type="entry name" value="Tropomyosin"/>
    <property type="match status" value="1"/>
</dbReference>
<keyword evidence="3 7" id="KW-0812">Transmembrane</keyword>
<dbReference type="AlphaFoldDB" id="A0A4R2PCK8"/>
<feature type="transmembrane region" description="Helical" evidence="7">
    <location>
        <begin position="520"/>
        <end position="539"/>
    </location>
</feature>
<dbReference type="InterPro" id="IPR032807">
    <property type="entry name" value="GNVR"/>
</dbReference>
<keyword evidence="11" id="KW-1185">Reference proteome</keyword>
<evidence type="ECO:0000259" key="9">
    <source>
        <dbReference type="Pfam" id="PF13807"/>
    </source>
</evidence>
<evidence type="ECO:0000313" key="10">
    <source>
        <dbReference type="EMBL" id="TCP32913.1"/>
    </source>
</evidence>
<evidence type="ECO:0000256" key="2">
    <source>
        <dbReference type="ARBA" id="ARBA00022475"/>
    </source>
</evidence>
<keyword evidence="5 7" id="KW-0472">Membrane</keyword>
<dbReference type="Pfam" id="PF13807">
    <property type="entry name" value="GNVR"/>
    <property type="match status" value="1"/>
</dbReference>
<sequence>MDLDALYTQLTFYVRALWRRRWLALGMTYCIAAVGAAMVASLPDVYRSSARIFVDTGNVLQPLLRGLAVDENVDNQVEIMRRTLLSRPNLEEIARRTDLDVTVVTQRDRQELLEGLERRIKVQSDRQNLFDISYQGEDPVLARDVVQALTTLFVENNLGENRAEMEMAQEFLQRQVEQYSQKLDAAESELAEFRRQNYELLPGQSGLQERLETARQRLTDLRSARGDAQAKIEVLEEELEQTPRLIGGVMSQSGGPPTNLEVQIAEVQGQLDDLKARYTDQHPDVVVLQRRLDRLLDQQEQAYQGFGGGGPTMEGGEGSVPNPVYADLRLEIVREKSTIRTLEAEIERAGRTVAEAQRKLDAVPAVEARLNRLTRDYEVIRAQYEKLLERQESARISSDREQAGNRVNFRIIEAPEVAPVPSGPDRQLLMLAVLALSIGLGGVAAIAAALLNLTYADTEQLSNDLDLPVIGSIQLTARPREDGSRLGSALRGTVAILVLLGFAGGITVVEAVFTLERYRIVAYGASAGFLLLGGLSLLVTQTALWARLRGNPGDDDLPDAMVAA</sequence>
<comment type="subcellular location">
    <subcellularLocation>
        <location evidence="1">Cell membrane</location>
        <topology evidence="1">Multi-pass membrane protein</topology>
    </subcellularLocation>
</comment>
<dbReference type="PANTHER" id="PTHR32309">
    <property type="entry name" value="TYROSINE-PROTEIN KINASE"/>
    <property type="match status" value="1"/>
</dbReference>
<evidence type="ECO:0000256" key="7">
    <source>
        <dbReference type="SAM" id="Phobius"/>
    </source>
</evidence>
<evidence type="ECO:0000256" key="6">
    <source>
        <dbReference type="SAM" id="Coils"/>
    </source>
</evidence>
<gene>
    <name evidence="10" type="ORF">EV659_10812</name>
</gene>
<dbReference type="GO" id="GO:0004713">
    <property type="term" value="F:protein tyrosine kinase activity"/>
    <property type="evidence" value="ECO:0007669"/>
    <property type="project" value="TreeGrafter"/>
</dbReference>
<feature type="coiled-coil region" evidence="6">
    <location>
        <begin position="162"/>
        <end position="238"/>
    </location>
</feature>
<evidence type="ECO:0000256" key="4">
    <source>
        <dbReference type="ARBA" id="ARBA00022989"/>
    </source>
</evidence>
<evidence type="ECO:0000256" key="1">
    <source>
        <dbReference type="ARBA" id="ARBA00004651"/>
    </source>
</evidence>
<dbReference type="InterPro" id="IPR003856">
    <property type="entry name" value="LPS_length_determ_N"/>
</dbReference>
<dbReference type="InParanoid" id="A0A4R2PCK8"/>
<keyword evidence="6" id="KW-0175">Coiled coil</keyword>
<evidence type="ECO:0000256" key="3">
    <source>
        <dbReference type="ARBA" id="ARBA00022692"/>
    </source>
</evidence>
<dbReference type="InterPro" id="IPR050445">
    <property type="entry name" value="Bact_polysacc_biosynth/exp"/>
</dbReference>
<keyword evidence="4 7" id="KW-1133">Transmembrane helix</keyword>